<dbReference type="InterPro" id="IPR019427">
    <property type="entry name" value="7TM_GPCR_serpentine_rcpt_Srw"/>
</dbReference>
<dbReference type="GeneID" id="100572006"/>
<dbReference type="PANTHER" id="PTHR46273">
    <property type="entry name" value="MYOSUPPRESSIN RECEPTOR 1, ISOFORM B-RELATED"/>
    <property type="match status" value="1"/>
</dbReference>
<evidence type="ECO:0000313" key="8">
    <source>
        <dbReference type="EnsemblMetazoa" id="XP_003242732.1"/>
    </source>
</evidence>
<evidence type="ECO:0000256" key="6">
    <source>
        <dbReference type="SAM" id="Phobius"/>
    </source>
</evidence>
<protein>
    <recommendedName>
        <fullName evidence="7">G-protein coupled receptors family 1 profile domain-containing protein</fullName>
    </recommendedName>
</protein>
<comment type="subcellular location">
    <subcellularLocation>
        <location evidence="1">Membrane</location>
    </subcellularLocation>
</comment>
<evidence type="ECO:0000256" key="1">
    <source>
        <dbReference type="ARBA" id="ARBA00004370"/>
    </source>
</evidence>
<dbReference type="PANTHER" id="PTHR46273:SF4">
    <property type="entry name" value="AT19640P"/>
    <property type="match status" value="1"/>
</dbReference>
<evidence type="ECO:0000256" key="4">
    <source>
        <dbReference type="ARBA" id="ARBA00022989"/>
    </source>
</evidence>
<dbReference type="KEGG" id="api:100572006"/>
<dbReference type="OMA" id="FHTASIC"/>
<dbReference type="GO" id="GO:0008528">
    <property type="term" value="F:G protein-coupled peptide receptor activity"/>
    <property type="evidence" value="ECO:0007669"/>
    <property type="project" value="InterPro"/>
</dbReference>
<evidence type="ECO:0000256" key="2">
    <source>
        <dbReference type="ARBA" id="ARBA00010663"/>
    </source>
</evidence>
<dbReference type="OrthoDB" id="5864054at2759"/>
<proteinExistence type="inferred from homology"/>
<feature type="transmembrane region" description="Helical" evidence="6">
    <location>
        <begin position="357"/>
        <end position="376"/>
    </location>
</feature>
<name>A0A8R2ABB4_ACYPI</name>
<dbReference type="RefSeq" id="XP_003242732.1">
    <property type="nucleotide sequence ID" value="XM_003242684.3"/>
</dbReference>
<dbReference type="InterPro" id="IPR053219">
    <property type="entry name" value="GPCR_Dmsr-1"/>
</dbReference>
<sequence length="406" mass="45827">MMCTDMSSNRARYNYTWLAHLRSLNLTQEDLQYLINITSFDDLDDDGGDEHHHHPMDNGCYNCGGAVKSYSLLFRAAHGYVSLFLCVFGALANALNIAVLTRKDLAGSPINRILCGLALADLALMVEYTPFACYMYLTTAKKEEFSHVGAVYVLLHTYVSQVLHTTSIALTLVLAMWRYVVVKLPNSMHAICSDRRCSIAIKLSYLLPFIICSPTFLVFEILETKVVENGTVATLYHLGLSTIARVNHELLYMIHLWTYAVIIKLLPCLILTVVTISLINALSEASERKAKRLPTQQQMARIRNMKLKKRMDRTSRIMIAVLLLFLATEFPQGILGLLSGILGRGFFQTCYSLFGELMDMLALLNASLNFVFYCCMSKQFRVAFGQLFKTQPSIMFKPNNILETFV</sequence>
<dbReference type="Gene3D" id="1.20.1070.10">
    <property type="entry name" value="Rhodopsin 7-helix transmembrane proteins"/>
    <property type="match status" value="1"/>
</dbReference>
<feature type="transmembrane region" description="Helical" evidence="6">
    <location>
        <begin position="80"/>
        <end position="101"/>
    </location>
</feature>
<feature type="transmembrane region" description="Helical" evidence="6">
    <location>
        <begin position="113"/>
        <end position="137"/>
    </location>
</feature>
<reference evidence="8" key="2">
    <citation type="submission" date="2022-06" db="UniProtKB">
        <authorList>
            <consortium name="EnsemblMetazoa"/>
        </authorList>
    </citation>
    <scope>IDENTIFICATION</scope>
</reference>
<feature type="transmembrane region" description="Helical" evidence="6">
    <location>
        <begin position="162"/>
        <end position="182"/>
    </location>
</feature>
<dbReference type="PRINTS" id="PR00237">
    <property type="entry name" value="GPCRRHODOPSN"/>
</dbReference>
<dbReference type="AlphaFoldDB" id="A0A8R2ABB4"/>
<dbReference type="CDD" id="cd14978">
    <property type="entry name" value="7tmA_FMRFamide_R-like"/>
    <property type="match status" value="1"/>
</dbReference>
<keyword evidence="3 6" id="KW-0812">Transmembrane</keyword>
<evidence type="ECO:0000313" key="9">
    <source>
        <dbReference type="Proteomes" id="UP000007819"/>
    </source>
</evidence>
<feature type="transmembrane region" description="Helical" evidence="6">
    <location>
        <begin position="256"/>
        <end position="282"/>
    </location>
</feature>
<dbReference type="SUPFAM" id="SSF81321">
    <property type="entry name" value="Family A G protein-coupled receptor-like"/>
    <property type="match status" value="1"/>
</dbReference>
<evidence type="ECO:0000256" key="3">
    <source>
        <dbReference type="ARBA" id="ARBA00022692"/>
    </source>
</evidence>
<dbReference type="Proteomes" id="UP000007819">
    <property type="component" value="Chromosome A1"/>
</dbReference>
<dbReference type="GO" id="GO:0005886">
    <property type="term" value="C:plasma membrane"/>
    <property type="evidence" value="ECO:0007669"/>
    <property type="project" value="TreeGrafter"/>
</dbReference>
<dbReference type="PROSITE" id="PS50262">
    <property type="entry name" value="G_PROTEIN_RECEP_F1_2"/>
    <property type="match status" value="1"/>
</dbReference>
<feature type="domain" description="G-protein coupled receptors family 1 profile" evidence="7">
    <location>
        <begin position="92"/>
        <end position="373"/>
    </location>
</feature>
<keyword evidence="9" id="KW-1185">Reference proteome</keyword>
<dbReference type="EnsemblMetazoa" id="XM_003242684.4">
    <property type="protein sequence ID" value="XP_003242732.1"/>
    <property type="gene ID" value="LOC100572006"/>
</dbReference>
<reference evidence="9" key="1">
    <citation type="submission" date="2010-06" db="EMBL/GenBank/DDBJ databases">
        <authorList>
            <person name="Jiang H."/>
            <person name="Abraham K."/>
            <person name="Ali S."/>
            <person name="Alsbrooks S.L."/>
            <person name="Anim B.N."/>
            <person name="Anosike U.S."/>
            <person name="Attaway T."/>
            <person name="Bandaranaike D.P."/>
            <person name="Battles P.K."/>
            <person name="Bell S.N."/>
            <person name="Bell A.V."/>
            <person name="Beltran B."/>
            <person name="Bickham C."/>
            <person name="Bustamante Y."/>
            <person name="Caleb T."/>
            <person name="Canada A."/>
            <person name="Cardenas V."/>
            <person name="Carter K."/>
            <person name="Chacko J."/>
            <person name="Chandrabose M.N."/>
            <person name="Chavez D."/>
            <person name="Chavez A."/>
            <person name="Chen L."/>
            <person name="Chu H.-S."/>
            <person name="Claassen K.J."/>
            <person name="Cockrell R."/>
            <person name="Collins M."/>
            <person name="Cooper J.A."/>
            <person name="Cree A."/>
            <person name="Curry S.M."/>
            <person name="Da Y."/>
            <person name="Dao M.D."/>
            <person name="Das B."/>
            <person name="Davila M.-L."/>
            <person name="Davy-Carroll L."/>
            <person name="Denson S."/>
            <person name="Dinh H."/>
            <person name="Ebong V.E."/>
            <person name="Edwards J.R."/>
            <person name="Egan A."/>
            <person name="El-Daye J."/>
            <person name="Escobedo L."/>
            <person name="Fernandez S."/>
            <person name="Fernando P.R."/>
            <person name="Flagg N."/>
            <person name="Forbes L.D."/>
            <person name="Fowler R.G."/>
            <person name="Fu Q."/>
            <person name="Gabisi R.A."/>
            <person name="Ganer J."/>
            <person name="Garbino Pronczuk A."/>
            <person name="Garcia R.M."/>
            <person name="Garner T."/>
            <person name="Garrett T.E."/>
            <person name="Gonzalez D.A."/>
            <person name="Hamid H."/>
            <person name="Hawkins E.S."/>
            <person name="Hirani K."/>
            <person name="Hogues M.E."/>
            <person name="Hollins B."/>
            <person name="Hsiao C.-H."/>
            <person name="Jabil R."/>
            <person name="James M.L."/>
            <person name="Jhangiani S.N."/>
            <person name="Johnson B."/>
            <person name="Johnson Q."/>
            <person name="Joshi V."/>
            <person name="Kalu J.B."/>
            <person name="Kam C."/>
            <person name="Kashfia A."/>
            <person name="Keebler J."/>
            <person name="Kisamo H."/>
            <person name="Kovar C.L."/>
            <person name="Lago L.A."/>
            <person name="Lai C.-Y."/>
            <person name="Laidlaw J."/>
            <person name="Lara F."/>
            <person name="Le T.-K."/>
            <person name="Lee S.L."/>
            <person name="Legall F.H."/>
            <person name="Lemon S.J."/>
            <person name="Lewis L.R."/>
            <person name="Li B."/>
            <person name="Liu Y."/>
            <person name="Liu Y.-S."/>
            <person name="Lopez J."/>
            <person name="Lozado R.J."/>
            <person name="Lu J."/>
            <person name="Madu R.C."/>
            <person name="Maheshwari M."/>
            <person name="Maheshwari R."/>
            <person name="Malloy K."/>
            <person name="Martinez E."/>
            <person name="Mathew T."/>
            <person name="Mercado I.C."/>
            <person name="Mercado C."/>
            <person name="Meyer B."/>
            <person name="Montgomery K."/>
            <person name="Morgan M.B."/>
            <person name="Munidasa M."/>
            <person name="Nazareth L.V."/>
            <person name="Nelson J."/>
            <person name="Ng B.M."/>
            <person name="Nguyen N.B."/>
            <person name="Nguyen P.Q."/>
            <person name="Nguyen T."/>
            <person name="Obregon M."/>
            <person name="Okwuonu G.O."/>
            <person name="Onwere C.G."/>
            <person name="Orozco G."/>
            <person name="Parra A."/>
            <person name="Patel S."/>
            <person name="Patil S."/>
            <person name="Perez A."/>
            <person name="Perez Y."/>
            <person name="Pham C."/>
            <person name="Primus E.L."/>
            <person name="Pu L.-L."/>
            <person name="Puazo M."/>
            <person name="Qin X."/>
            <person name="Quiroz J.B."/>
            <person name="Reese J."/>
            <person name="Richards S."/>
            <person name="Rives C.M."/>
            <person name="Robberts R."/>
            <person name="Ruiz S.J."/>
            <person name="Ruiz M.J."/>
            <person name="Santibanez J."/>
            <person name="Schneider B.W."/>
            <person name="Sisson I."/>
            <person name="Smith M."/>
            <person name="Sodergren E."/>
            <person name="Song X.-Z."/>
            <person name="Song B.B."/>
            <person name="Summersgill H."/>
            <person name="Thelus R."/>
            <person name="Thornton R.D."/>
            <person name="Trejos Z.Y."/>
            <person name="Usmani K."/>
            <person name="Vattathil S."/>
            <person name="Villasana D."/>
            <person name="Walker D.L."/>
            <person name="Wang S."/>
            <person name="Wang K."/>
            <person name="White C.S."/>
            <person name="Williams A.C."/>
            <person name="Williamson J."/>
            <person name="Wilson K."/>
            <person name="Woghiren I.O."/>
            <person name="Woodworth J.R."/>
            <person name="Worley K.C."/>
            <person name="Wright R.A."/>
            <person name="Wu W."/>
            <person name="Young L."/>
            <person name="Zhang L."/>
            <person name="Zhang J."/>
            <person name="Zhu Y."/>
            <person name="Muzny D.M."/>
            <person name="Weinstock G."/>
            <person name="Gibbs R.A."/>
        </authorList>
    </citation>
    <scope>NUCLEOTIDE SEQUENCE [LARGE SCALE GENOMIC DNA]</scope>
    <source>
        <strain evidence="9">LSR1</strain>
    </source>
</reference>
<accession>A0A8R2ABB4</accession>
<feature type="transmembrane region" description="Helical" evidence="6">
    <location>
        <begin position="317"/>
        <end position="337"/>
    </location>
</feature>
<keyword evidence="4 6" id="KW-1133">Transmembrane helix</keyword>
<comment type="similarity">
    <text evidence="2">Belongs to the G-protein coupled receptor 1 family.</text>
</comment>
<organism evidence="8 9">
    <name type="scientific">Acyrthosiphon pisum</name>
    <name type="common">Pea aphid</name>
    <dbReference type="NCBI Taxonomy" id="7029"/>
    <lineage>
        <taxon>Eukaryota</taxon>
        <taxon>Metazoa</taxon>
        <taxon>Ecdysozoa</taxon>
        <taxon>Arthropoda</taxon>
        <taxon>Hexapoda</taxon>
        <taxon>Insecta</taxon>
        <taxon>Pterygota</taxon>
        <taxon>Neoptera</taxon>
        <taxon>Paraneoptera</taxon>
        <taxon>Hemiptera</taxon>
        <taxon>Sternorrhyncha</taxon>
        <taxon>Aphidomorpha</taxon>
        <taxon>Aphidoidea</taxon>
        <taxon>Aphididae</taxon>
        <taxon>Macrosiphini</taxon>
        <taxon>Acyrthosiphon</taxon>
    </lineage>
</organism>
<dbReference type="Pfam" id="PF10324">
    <property type="entry name" value="7TM_GPCR_Srw"/>
    <property type="match status" value="1"/>
</dbReference>
<dbReference type="InterPro" id="IPR000276">
    <property type="entry name" value="GPCR_Rhodpsn"/>
</dbReference>
<evidence type="ECO:0000259" key="7">
    <source>
        <dbReference type="PROSITE" id="PS50262"/>
    </source>
</evidence>
<feature type="transmembrane region" description="Helical" evidence="6">
    <location>
        <begin position="203"/>
        <end position="222"/>
    </location>
</feature>
<dbReference type="InterPro" id="IPR017452">
    <property type="entry name" value="GPCR_Rhodpsn_7TM"/>
</dbReference>
<evidence type="ECO:0000256" key="5">
    <source>
        <dbReference type="ARBA" id="ARBA00023136"/>
    </source>
</evidence>
<keyword evidence="5 6" id="KW-0472">Membrane</keyword>